<feature type="domain" description="C2H2-type" evidence="5">
    <location>
        <begin position="125"/>
        <end position="147"/>
    </location>
</feature>
<feature type="compositionally biased region" description="Basic and acidic residues" evidence="4">
    <location>
        <begin position="176"/>
        <end position="187"/>
    </location>
</feature>
<feature type="region of interest" description="Disordered" evidence="4">
    <location>
        <begin position="135"/>
        <end position="187"/>
    </location>
</feature>
<feature type="compositionally biased region" description="Basic residues" evidence="4">
    <location>
        <begin position="144"/>
        <end position="158"/>
    </location>
</feature>
<gene>
    <name evidence="6" type="ORF">TCM_014258</name>
</gene>
<feature type="region of interest" description="Disordered" evidence="4">
    <location>
        <begin position="62"/>
        <end position="90"/>
    </location>
</feature>
<dbReference type="EMBL" id="CM001881">
    <property type="protein sequence ID" value="EOY22066.1"/>
    <property type="molecule type" value="Genomic_DNA"/>
</dbReference>
<dbReference type="PANTHER" id="PTHR45495">
    <property type="entry name" value="DNAJ PROTEIN JJJ1 HOMOLOG"/>
    <property type="match status" value="1"/>
</dbReference>
<dbReference type="Gene3D" id="3.30.160.60">
    <property type="entry name" value="Classic Zinc Finger"/>
    <property type="match status" value="1"/>
</dbReference>
<dbReference type="STRING" id="3641.A0A061FXS0"/>
<evidence type="ECO:0000313" key="7">
    <source>
        <dbReference type="Proteomes" id="UP000026915"/>
    </source>
</evidence>
<evidence type="ECO:0000259" key="5">
    <source>
        <dbReference type="PROSITE" id="PS00028"/>
    </source>
</evidence>
<dbReference type="InParanoid" id="A0A061FXS0"/>
<dbReference type="PANTHER" id="PTHR45495:SF1">
    <property type="entry name" value="DNAJ PROTEIN JJJ1 HOMOLOG"/>
    <property type="match status" value="1"/>
</dbReference>
<dbReference type="InterPro" id="IPR036236">
    <property type="entry name" value="Znf_C2H2_sf"/>
</dbReference>
<evidence type="ECO:0000313" key="6">
    <source>
        <dbReference type="EMBL" id="EOY22066.1"/>
    </source>
</evidence>
<dbReference type="PROSITE" id="PS00028">
    <property type="entry name" value="ZINC_FINGER_C2H2_1"/>
    <property type="match status" value="1"/>
</dbReference>
<dbReference type="InterPro" id="IPR044648">
    <property type="entry name" value="JJJ1_plant"/>
</dbReference>
<evidence type="ECO:0000256" key="3">
    <source>
        <dbReference type="ARBA" id="ARBA00022833"/>
    </source>
</evidence>
<dbReference type="AlphaFoldDB" id="A0A061FXS0"/>
<keyword evidence="6" id="KW-0346">Stress response</keyword>
<organism evidence="6 7">
    <name type="scientific">Theobroma cacao</name>
    <name type="common">Cacao</name>
    <name type="synonym">Cocoa</name>
    <dbReference type="NCBI Taxonomy" id="3641"/>
    <lineage>
        <taxon>Eukaryota</taxon>
        <taxon>Viridiplantae</taxon>
        <taxon>Streptophyta</taxon>
        <taxon>Embryophyta</taxon>
        <taxon>Tracheophyta</taxon>
        <taxon>Spermatophyta</taxon>
        <taxon>Magnoliopsida</taxon>
        <taxon>eudicotyledons</taxon>
        <taxon>Gunneridae</taxon>
        <taxon>Pentapetalae</taxon>
        <taxon>rosids</taxon>
        <taxon>malvids</taxon>
        <taxon>Malvales</taxon>
        <taxon>Malvaceae</taxon>
        <taxon>Byttnerioideae</taxon>
        <taxon>Theobroma</taxon>
    </lineage>
</organism>
<sequence>MWLFPPRNPYIKPTPPPNYEVLSDRKERSWYDSHRSQREYNVAVRGLAKFVKKRDKRVIDMSMKRKEEMERRKEEERERKRKMEKERLERVRAYAEPEWAKVEEQERDDWDEKEEKAVEKEELYCVACGEKFKSEKQWENHEQSKKHREKQVRSKKNGSKGTKSDVTKTKNGSEGTKSDVTKTKNEE</sequence>
<evidence type="ECO:0000256" key="4">
    <source>
        <dbReference type="SAM" id="MobiDB-lite"/>
    </source>
</evidence>
<keyword evidence="1" id="KW-0479">Metal-binding</keyword>
<dbReference type="eggNOG" id="KOG0717">
    <property type="taxonomic scope" value="Eukaryota"/>
</dbReference>
<dbReference type="GO" id="GO:0008270">
    <property type="term" value="F:zinc ion binding"/>
    <property type="evidence" value="ECO:0007669"/>
    <property type="project" value="UniProtKB-KW"/>
</dbReference>
<protein>
    <submittedName>
        <fullName evidence="6">DNAJ heat shock N-terminal domain-containing-like protein</fullName>
    </submittedName>
</protein>
<name>A0A061FXS0_THECC</name>
<dbReference type="Pfam" id="PF12171">
    <property type="entry name" value="zf-C2H2_jaz"/>
    <property type="match status" value="1"/>
</dbReference>
<dbReference type="InterPro" id="IPR022755">
    <property type="entry name" value="Znf_C2H2_jaz"/>
</dbReference>
<dbReference type="Proteomes" id="UP000026915">
    <property type="component" value="Chromosome 3"/>
</dbReference>
<proteinExistence type="predicted"/>
<keyword evidence="3" id="KW-0862">Zinc</keyword>
<dbReference type="HOGENOM" id="CLU_1450087_0_0_1"/>
<dbReference type="Gramene" id="EOY22066">
    <property type="protein sequence ID" value="EOY22066"/>
    <property type="gene ID" value="TCM_014258"/>
</dbReference>
<evidence type="ECO:0000256" key="1">
    <source>
        <dbReference type="ARBA" id="ARBA00022723"/>
    </source>
</evidence>
<keyword evidence="2" id="KW-0863">Zinc-finger</keyword>
<dbReference type="InterPro" id="IPR013087">
    <property type="entry name" value="Znf_C2H2_type"/>
</dbReference>
<reference evidence="6 7" key="1">
    <citation type="journal article" date="2013" name="Genome Biol.">
        <title>The genome sequence of the most widely cultivated cacao type and its use to identify candidate genes regulating pod color.</title>
        <authorList>
            <person name="Motamayor J.C."/>
            <person name="Mockaitis K."/>
            <person name="Schmutz J."/>
            <person name="Haiminen N."/>
            <person name="Iii D.L."/>
            <person name="Cornejo O."/>
            <person name="Findley S.D."/>
            <person name="Zheng P."/>
            <person name="Utro F."/>
            <person name="Royaert S."/>
            <person name="Saski C."/>
            <person name="Jenkins J."/>
            <person name="Podicheti R."/>
            <person name="Zhao M."/>
            <person name="Scheffler B.E."/>
            <person name="Stack J.C."/>
            <person name="Feltus F.A."/>
            <person name="Mustiga G.M."/>
            <person name="Amores F."/>
            <person name="Phillips W."/>
            <person name="Marelli J.P."/>
            <person name="May G.D."/>
            <person name="Shapiro H."/>
            <person name="Ma J."/>
            <person name="Bustamante C.D."/>
            <person name="Schnell R.J."/>
            <person name="Main D."/>
            <person name="Gilbert D."/>
            <person name="Parida L."/>
            <person name="Kuhn D.N."/>
        </authorList>
    </citation>
    <scope>NUCLEOTIDE SEQUENCE [LARGE SCALE GENOMIC DNA]</scope>
    <source>
        <strain evidence="7">cv. Matina 1-6</strain>
    </source>
</reference>
<keyword evidence="7" id="KW-1185">Reference proteome</keyword>
<evidence type="ECO:0000256" key="2">
    <source>
        <dbReference type="ARBA" id="ARBA00022771"/>
    </source>
</evidence>
<accession>A0A061FXS0</accession>
<dbReference type="SUPFAM" id="SSF57667">
    <property type="entry name" value="beta-beta-alpha zinc fingers"/>
    <property type="match status" value="1"/>
</dbReference>